<dbReference type="GO" id="GO:0015171">
    <property type="term" value="F:amino acid transmembrane transporter activity"/>
    <property type="evidence" value="ECO:0007669"/>
    <property type="project" value="TreeGrafter"/>
</dbReference>
<evidence type="ECO:0000313" key="7">
    <source>
        <dbReference type="EMBL" id="KND37241.1"/>
    </source>
</evidence>
<evidence type="ECO:0000313" key="8">
    <source>
        <dbReference type="Proteomes" id="UP000037151"/>
    </source>
</evidence>
<evidence type="ECO:0000256" key="4">
    <source>
        <dbReference type="ARBA" id="ARBA00022989"/>
    </source>
</evidence>
<keyword evidence="3 6" id="KW-0812">Transmembrane</keyword>
<feature type="transmembrane region" description="Helical" evidence="6">
    <location>
        <begin position="6"/>
        <end position="29"/>
    </location>
</feature>
<organism evidence="7 8">
    <name type="scientific">Streptomyces acidiscabies</name>
    <dbReference type="NCBI Taxonomy" id="42234"/>
    <lineage>
        <taxon>Bacteria</taxon>
        <taxon>Bacillati</taxon>
        <taxon>Actinomycetota</taxon>
        <taxon>Actinomycetes</taxon>
        <taxon>Kitasatosporales</taxon>
        <taxon>Streptomycetaceae</taxon>
        <taxon>Streptomyces</taxon>
    </lineage>
</organism>
<sequence>MPHPYAIVTFALALLPLTIAPGASLTLLIQQVAEDGRRQAWSVILGTTTGIYAHATLAAVGLSALVTSSQRAFTAVQLTGAVFLVGLGIWTWRSAGPTAAGTPSRRRWPAWASSTYSKALMMNLLNPKAVSIYLILAPQFIRSGHHFAAQMLSLATVHAVMTALWLGGWTFLVEKAAHITRTPRFKIALTRVTAVVFIALGVRAALS</sequence>
<dbReference type="InterPro" id="IPR001123">
    <property type="entry name" value="LeuE-type"/>
</dbReference>
<protein>
    <submittedName>
        <fullName evidence="7">Homoserine lactone transporter</fullName>
    </submittedName>
</protein>
<name>A0A0L0KHH9_9ACTN</name>
<dbReference type="PANTHER" id="PTHR30086">
    <property type="entry name" value="ARGININE EXPORTER PROTEIN ARGO"/>
    <property type="match status" value="1"/>
</dbReference>
<evidence type="ECO:0000256" key="1">
    <source>
        <dbReference type="ARBA" id="ARBA00004651"/>
    </source>
</evidence>
<dbReference type="AlphaFoldDB" id="A0A0L0KHH9"/>
<dbReference type="PANTHER" id="PTHR30086:SF20">
    <property type="entry name" value="ARGININE EXPORTER PROTEIN ARGO-RELATED"/>
    <property type="match status" value="1"/>
</dbReference>
<dbReference type="EMBL" id="JPPY01000068">
    <property type="protein sequence ID" value="KND37241.1"/>
    <property type="molecule type" value="Genomic_DNA"/>
</dbReference>
<reference evidence="8" key="1">
    <citation type="submission" date="2014-07" db="EMBL/GenBank/DDBJ databases">
        <title>Genome sequencing of plant-pathogenic Streptomyces species.</title>
        <authorList>
            <person name="Harrison J."/>
            <person name="Sapp M."/>
            <person name="Thwaites R."/>
            <person name="Studholme D.J."/>
        </authorList>
    </citation>
    <scope>NUCLEOTIDE SEQUENCE [LARGE SCALE GENOMIC DNA]</scope>
    <source>
        <strain evidence="8">NCPPB 4445</strain>
    </source>
</reference>
<accession>A0A0L0KHH9</accession>
<dbReference type="Pfam" id="PF01810">
    <property type="entry name" value="LysE"/>
    <property type="match status" value="1"/>
</dbReference>
<evidence type="ECO:0000256" key="6">
    <source>
        <dbReference type="SAM" id="Phobius"/>
    </source>
</evidence>
<feature type="transmembrane region" description="Helical" evidence="6">
    <location>
        <begin position="41"/>
        <end position="66"/>
    </location>
</feature>
<dbReference type="PATRIC" id="fig|42234.21.peg.2052"/>
<keyword evidence="4 6" id="KW-1133">Transmembrane helix</keyword>
<evidence type="ECO:0000256" key="5">
    <source>
        <dbReference type="ARBA" id="ARBA00023136"/>
    </source>
</evidence>
<dbReference type="Proteomes" id="UP000037151">
    <property type="component" value="Unassembled WGS sequence"/>
</dbReference>
<feature type="transmembrane region" description="Helical" evidence="6">
    <location>
        <begin position="147"/>
        <end position="173"/>
    </location>
</feature>
<proteinExistence type="predicted"/>
<dbReference type="GO" id="GO:0005886">
    <property type="term" value="C:plasma membrane"/>
    <property type="evidence" value="ECO:0007669"/>
    <property type="project" value="UniProtKB-SubCell"/>
</dbReference>
<comment type="subcellular location">
    <subcellularLocation>
        <location evidence="1">Cell membrane</location>
        <topology evidence="1">Multi-pass membrane protein</topology>
    </subcellularLocation>
</comment>
<keyword evidence="2" id="KW-1003">Cell membrane</keyword>
<evidence type="ECO:0000256" key="3">
    <source>
        <dbReference type="ARBA" id="ARBA00022692"/>
    </source>
</evidence>
<feature type="transmembrane region" description="Helical" evidence="6">
    <location>
        <begin position="185"/>
        <end position="206"/>
    </location>
</feature>
<dbReference type="OrthoDB" id="3175972at2"/>
<evidence type="ECO:0000256" key="2">
    <source>
        <dbReference type="ARBA" id="ARBA00022475"/>
    </source>
</evidence>
<feature type="transmembrane region" description="Helical" evidence="6">
    <location>
        <begin position="72"/>
        <end position="92"/>
    </location>
</feature>
<gene>
    <name evidence="7" type="ORF">IQ63_09955</name>
</gene>
<keyword evidence="5 6" id="KW-0472">Membrane</keyword>
<comment type="caution">
    <text evidence="7">The sequence shown here is derived from an EMBL/GenBank/DDBJ whole genome shotgun (WGS) entry which is preliminary data.</text>
</comment>